<accession>A0ABW1IVK1</accession>
<feature type="transmembrane region" description="Helical" evidence="1">
    <location>
        <begin position="21"/>
        <end position="40"/>
    </location>
</feature>
<gene>
    <name evidence="2" type="ORF">ACFPXP_22240</name>
</gene>
<dbReference type="Proteomes" id="UP001596250">
    <property type="component" value="Unassembled WGS sequence"/>
</dbReference>
<organism evidence="2 3">
    <name type="scientific">Marinicrinis lubricantis</name>
    <dbReference type="NCBI Taxonomy" id="2086470"/>
    <lineage>
        <taxon>Bacteria</taxon>
        <taxon>Bacillati</taxon>
        <taxon>Bacillota</taxon>
        <taxon>Bacilli</taxon>
        <taxon>Bacillales</taxon>
        <taxon>Paenibacillaceae</taxon>
    </lineage>
</organism>
<feature type="transmembrane region" description="Helical" evidence="1">
    <location>
        <begin position="178"/>
        <end position="200"/>
    </location>
</feature>
<evidence type="ECO:0000313" key="2">
    <source>
        <dbReference type="EMBL" id="MFC5989134.1"/>
    </source>
</evidence>
<dbReference type="Pfam" id="PF12730">
    <property type="entry name" value="ABC2_membrane_4"/>
    <property type="match status" value="1"/>
</dbReference>
<name>A0ABW1IVK1_9BACL</name>
<protein>
    <submittedName>
        <fullName evidence="2">ABC transporter permease</fullName>
    </submittedName>
</protein>
<feature type="transmembrane region" description="Helical" evidence="1">
    <location>
        <begin position="107"/>
        <end position="129"/>
    </location>
</feature>
<keyword evidence="1" id="KW-0812">Transmembrane</keyword>
<proteinExistence type="predicted"/>
<comment type="caution">
    <text evidence="2">The sequence shown here is derived from an EMBL/GenBank/DDBJ whole genome shotgun (WGS) entry which is preliminary data.</text>
</comment>
<dbReference type="RefSeq" id="WP_379896696.1">
    <property type="nucleotide sequence ID" value="NZ_CBCSCT010000002.1"/>
</dbReference>
<keyword evidence="3" id="KW-1185">Reference proteome</keyword>
<evidence type="ECO:0000256" key="1">
    <source>
        <dbReference type="SAM" id="Phobius"/>
    </source>
</evidence>
<feature type="transmembrane region" description="Helical" evidence="1">
    <location>
        <begin position="206"/>
        <end position="223"/>
    </location>
</feature>
<keyword evidence="1" id="KW-0472">Membrane</keyword>
<evidence type="ECO:0000313" key="3">
    <source>
        <dbReference type="Proteomes" id="UP001596250"/>
    </source>
</evidence>
<feature type="transmembrane region" description="Helical" evidence="1">
    <location>
        <begin position="60"/>
        <end position="79"/>
    </location>
</feature>
<dbReference type="EMBL" id="JBHSQV010000187">
    <property type="protein sequence ID" value="MFC5989134.1"/>
    <property type="molecule type" value="Genomic_DNA"/>
</dbReference>
<sequence>MNKLIELEWRKLQRKKVFGELIVYWVILMFLPVFFLKVVLAESPLVEFGNSYTDALSLMLPIQMGFVLFGASLINHVFIEEYKNKTMTLSFGYPISRKTLVMAKVQFIFLAVFLCTMISFVLAGITTYVFDRFIDVIDGKPSMADLMNFTVRTIIHSAVVALASLIPLFPFGIWRRAVIPTVICAVFLIQLHNLLGLLRITLNQDVLYAVLSVLGAASVYLAVKTINQLGDV</sequence>
<reference evidence="3" key="1">
    <citation type="journal article" date="2019" name="Int. J. Syst. Evol. Microbiol.">
        <title>The Global Catalogue of Microorganisms (GCM) 10K type strain sequencing project: providing services to taxonomists for standard genome sequencing and annotation.</title>
        <authorList>
            <consortium name="The Broad Institute Genomics Platform"/>
            <consortium name="The Broad Institute Genome Sequencing Center for Infectious Disease"/>
            <person name="Wu L."/>
            <person name="Ma J."/>
        </authorList>
    </citation>
    <scope>NUCLEOTIDE SEQUENCE [LARGE SCALE GENOMIC DNA]</scope>
    <source>
        <strain evidence="3">CCM 8749</strain>
    </source>
</reference>
<keyword evidence="1" id="KW-1133">Transmembrane helix</keyword>
<feature type="transmembrane region" description="Helical" evidence="1">
    <location>
        <begin position="149"/>
        <end position="171"/>
    </location>
</feature>